<dbReference type="Proteomes" id="UP000296822">
    <property type="component" value="Chromosome"/>
</dbReference>
<name>A0A4D6HTT8_9EURY</name>
<dbReference type="GO" id="GO:0005886">
    <property type="term" value="C:plasma membrane"/>
    <property type="evidence" value="ECO:0007669"/>
    <property type="project" value="UniProtKB-SubCell"/>
</dbReference>
<keyword evidence="2" id="KW-1003">Cell membrane</keyword>
<dbReference type="AlphaFoldDB" id="A0A4D6HTT8"/>
<keyword evidence="3 6" id="KW-0812">Transmembrane</keyword>
<dbReference type="EMBL" id="CP031306">
    <property type="protein sequence ID" value="QCC56297.1"/>
    <property type="molecule type" value="Genomic_DNA"/>
</dbReference>
<feature type="transmembrane region" description="Helical" evidence="6">
    <location>
        <begin position="169"/>
        <end position="192"/>
    </location>
</feature>
<evidence type="ECO:0000256" key="4">
    <source>
        <dbReference type="ARBA" id="ARBA00022989"/>
    </source>
</evidence>
<proteinExistence type="predicted"/>
<dbReference type="GeneID" id="39853021"/>
<dbReference type="KEGG" id="nbg:DV706_17235"/>
<dbReference type="InterPro" id="IPR032816">
    <property type="entry name" value="VTT_dom"/>
</dbReference>
<feature type="transmembrane region" description="Helical" evidence="6">
    <location>
        <begin position="12"/>
        <end position="37"/>
    </location>
</feature>
<reference evidence="9 10" key="1">
    <citation type="journal article" date="2019" name="Nat. Commun.">
        <title>A new type of DNA phosphorothioation-based antiviral system in archaea.</title>
        <authorList>
            <person name="Xiong L."/>
            <person name="Liu S."/>
            <person name="Chen S."/>
            <person name="Xiao Y."/>
            <person name="Zhu B."/>
            <person name="Gao Y."/>
            <person name="Zhang Y."/>
            <person name="Chen B."/>
            <person name="Luo J."/>
            <person name="Deng Z."/>
            <person name="Chen X."/>
            <person name="Wang L."/>
            <person name="Chen S."/>
        </authorList>
    </citation>
    <scope>NUCLEOTIDE SEQUENCE [LARGE SCALE GENOMIC DNA]</scope>
    <source>
        <strain evidence="9 10">JCM 10635</strain>
        <plasmid evidence="9 10">unnamed1</plasmid>
    </source>
</reference>
<feature type="transmembrane region" description="Helical" evidence="6">
    <location>
        <begin position="44"/>
        <end position="61"/>
    </location>
</feature>
<dbReference type="PANTHER" id="PTHR12677">
    <property type="entry name" value="GOLGI APPARATUS MEMBRANE PROTEIN TVP38-RELATED"/>
    <property type="match status" value="1"/>
</dbReference>
<dbReference type="PANTHER" id="PTHR12677:SF59">
    <property type="entry name" value="GOLGI APPARATUS MEMBRANE PROTEIN TVP38-RELATED"/>
    <property type="match status" value="1"/>
</dbReference>
<evidence type="ECO:0000313" key="8">
    <source>
        <dbReference type="EMBL" id="QCC53010.1"/>
    </source>
</evidence>
<evidence type="ECO:0000313" key="9">
    <source>
        <dbReference type="EMBL" id="QCC56297.1"/>
    </source>
</evidence>
<sequence length="241" mass="24761">MSVSPGQLRLLAGMIVIGAIVATGLLVSPAGVLGAAASVSSDPYLFGLVVVGLYLVRPLLALPTTPLALVVGYGYGVVLGVPFALAGVIMTVIPVFLAARWLGDAETRTWPWSIGGWIGTLLERTGTTVSRYYNTAGPVRGVIVSRLAPIPSDVSTCAAAVSGVRLRELVIGTAIGELPWTVAAVVVGSSAATVTAGGLGELGVTLTVVCLFAAMALLAGPIYRAVQSRPQRHSVDRQMDR</sequence>
<geneLocation type="plasmid" evidence="9">
    <name>unnamed1</name>
</geneLocation>
<evidence type="ECO:0000256" key="3">
    <source>
        <dbReference type="ARBA" id="ARBA00022692"/>
    </source>
</evidence>
<evidence type="ECO:0000256" key="5">
    <source>
        <dbReference type="ARBA" id="ARBA00023136"/>
    </source>
</evidence>
<accession>A0A4D6HTT8</accession>
<comment type="subcellular location">
    <subcellularLocation>
        <location evidence="1">Cell membrane</location>
        <topology evidence="1">Multi-pass membrane protein</topology>
    </subcellularLocation>
</comment>
<evidence type="ECO:0000256" key="2">
    <source>
        <dbReference type="ARBA" id="ARBA00022475"/>
    </source>
</evidence>
<evidence type="ECO:0000259" key="7">
    <source>
        <dbReference type="Pfam" id="PF09335"/>
    </source>
</evidence>
<feature type="transmembrane region" description="Helical" evidence="6">
    <location>
        <begin position="73"/>
        <end position="99"/>
    </location>
</feature>
<gene>
    <name evidence="8" type="ORF">DV706_00035</name>
    <name evidence="9" type="ORF">DV706_17235</name>
</gene>
<organism evidence="9 10">
    <name type="scientific">Natronorubrum bangense</name>
    <dbReference type="NCBI Taxonomy" id="61858"/>
    <lineage>
        <taxon>Archaea</taxon>
        <taxon>Methanobacteriati</taxon>
        <taxon>Methanobacteriota</taxon>
        <taxon>Stenosarchaea group</taxon>
        <taxon>Halobacteria</taxon>
        <taxon>Halobacteriales</taxon>
        <taxon>Natrialbaceae</taxon>
        <taxon>Natronorubrum</taxon>
    </lineage>
</organism>
<dbReference type="Pfam" id="PF09335">
    <property type="entry name" value="VTT_dom"/>
    <property type="match status" value="1"/>
</dbReference>
<feature type="transmembrane region" description="Helical" evidence="6">
    <location>
        <begin position="204"/>
        <end position="223"/>
    </location>
</feature>
<evidence type="ECO:0000313" key="10">
    <source>
        <dbReference type="Proteomes" id="UP000296822"/>
    </source>
</evidence>
<keyword evidence="9" id="KW-0614">Plasmid</keyword>
<dbReference type="Proteomes" id="UP000296822">
    <property type="component" value="Plasmid unnamed1"/>
</dbReference>
<dbReference type="EMBL" id="CP031305">
    <property type="protein sequence ID" value="QCC53010.1"/>
    <property type="molecule type" value="Genomic_DNA"/>
</dbReference>
<keyword evidence="5 6" id="KW-0472">Membrane</keyword>
<protein>
    <submittedName>
        <fullName evidence="9">TVP38/TMEM64 family protein</fullName>
    </submittedName>
</protein>
<evidence type="ECO:0000256" key="1">
    <source>
        <dbReference type="ARBA" id="ARBA00004651"/>
    </source>
</evidence>
<dbReference type="InterPro" id="IPR015414">
    <property type="entry name" value="TMEM64"/>
</dbReference>
<evidence type="ECO:0000256" key="6">
    <source>
        <dbReference type="SAM" id="Phobius"/>
    </source>
</evidence>
<dbReference type="RefSeq" id="WP_006067684.1">
    <property type="nucleotide sequence ID" value="NZ_CP031305.1"/>
</dbReference>
<keyword evidence="4 6" id="KW-1133">Transmembrane helix</keyword>
<dbReference type="KEGG" id="nbg:DV706_00035"/>
<feature type="domain" description="VTT" evidence="7">
    <location>
        <begin position="62"/>
        <end position="189"/>
    </location>
</feature>